<comment type="caution">
    <text evidence="1">The sequence shown here is derived from an EMBL/GenBank/DDBJ whole genome shotgun (WGS) entry which is preliminary data.</text>
</comment>
<evidence type="ECO:0000313" key="2">
    <source>
        <dbReference type="Proteomes" id="UP000177481"/>
    </source>
</evidence>
<dbReference type="STRING" id="1797471.A3A71_00440"/>
<evidence type="ECO:0000313" key="1">
    <source>
        <dbReference type="EMBL" id="OGD64514.1"/>
    </source>
</evidence>
<organism evidence="1 2">
    <name type="scientific">Candidatus Berkelbacteria bacterium RIFCSPLOWO2_01_FULL_50_28</name>
    <dbReference type="NCBI Taxonomy" id="1797471"/>
    <lineage>
        <taxon>Bacteria</taxon>
        <taxon>Candidatus Berkelbacteria</taxon>
    </lineage>
</organism>
<gene>
    <name evidence="1" type="ORF">A3A71_00440</name>
</gene>
<protein>
    <submittedName>
        <fullName evidence="1">Uncharacterized protein</fullName>
    </submittedName>
</protein>
<dbReference type="AlphaFoldDB" id="A0A1F5EBC5"/>
<accession>A0A1F5EBC5</accession>
<dbReference type="Proteomes" id="UP000177481">
    <property type="component" value="Unassembled WGS sequence"/>
</dbReference>
<name>A0A1F5EBC5_9BACT</name>
<sequence>MIYPKKKKEEDRSMDPEFLTVEEEQLVDQLKATIYQQTISLRELAASVVPLQESRRQLVVDDCFLQISAEQAERRRYVIGTLIDQGPTLGHEQEELIVYGVATGSSFGDKTVVDESKLTPELKNQATIFITTAKRIEQLTLEVLLRDRVNIYFDTVNALDTPTLTSLVDAVKGYFQIFQAQRGEIGDEVDLPLTDQLKDLLSTARMDLILTKLSNTSARLSFLSQVMTVANGILENRNAATVQDVSRVKLIIAATILAQEASVSITV</sequence>
<reference evidence="1 2" key="1">
    <citation type="journal article" date="2016" name="Nat. Commun.">
        <title>Thousands of microbial genomes shed light on interconnected biogeochemical processes in an aquifer system.</title>
        <authorList>
            <person name="Anantharaman K."/>
            <person name="Brown C.T."/>
            <person name="Hug L.A."/>
            <person name="Sharon I."/>
            <person name="Castelle C.J."/>
            <person name="Probst A.J."/>
            <person name="Thomas B.C."/>
            <person name="Singh A."/>
            <person name="Wilkins M.J."/>
            <person name="Karaoz U."/>
            <person name="Brodie E.L."/>
            <person name="Williams K.H."/>
            <person name="Hubbard S.S."/>
            <person name="Banfield J.F."/>
        </authorList>
    </citation>
    <scope>NUCLEOTIDE SEQUENCE [LARGE SCALE GENOMIC DNA]</scope>
</reference>
<dbReference type="EMBL" id="MEZX01000002">
    <property type="protein sequence ID" value="OGD64514.1"/>
    <property type="molecule type" value="Genomic_DNA"/>
</dbReference>
<proteinExistence type="predicted"/>